<dbReference type="Pfam" id="PF14759">
    <property type="entry name" value="Reductase_C"/>
    <property type="match status" value="1"/>
</dbReference>
<dbReference type="AlphaFoldDB" id="A0A9X1YAY2"/>
<dbReference type="SUPFAM" id="SSF55424">
    <property type="entry name" value="FAD/NAD-linked reductases, dimerisation (C-terminal) domain"/>
    <property type="match status" value="1"/>
</dbReference>
<dbReference type="Pfam" id="PF07992">
    <property type="entry name" value="Pyr_redox_2"/>
    <property type="match status" value="1"/>
</dbReference>
<feature type="domain" description="Reductase C-terminal" evidence="7">
    <location>
        <begin position="348"/>
        <end position="436"/>
    </location>
</feature>
<sequence>MASGETERPRTTPDGPAPDGLVDSGLVVVGASHAGVQLAAAAREYGYPGPITLIGDEPDAPYQRPPLSKGFLAGKTSEPDLALRSDAFFAETGITLRPGTRAAAIDRAARRLHLADGTFLPYGHLALTTGARARPLPASFGEPPGGVLVLRDLADARRLREAAATARDVVVLGGGFIGLEVAAALASPAPDSPERRVTLAEGRPRLLARSASPELAEHVAARHRAAGVALHLGTAVDAIEQRDGRLAAVRLTDGTRLPADLLVVGIGVIPNTELAEAAGLACLDGIVVDRHARTEDPHILAAGDCTAHPSEFAGATIRLESIQNAQDQARTAAATIVGRAQPHIALPWFWSDQLGMKLQMAGLLDGTDRTVRREKPGGDGSDAKFSLWHFAGERLRAVETVNLPAEHMLSRRLLALADGPTPAQAADPGFDLRRLLKG</sequence>
<keyword evidence="3" id="KW-0274">FAD</keyword>
<keyword evidence="9" id="KW-1185">Reference proteome</keyword>
<dbReference type="Gene3D" id="3.50.50.60">
    <property type="entry name" value="FAD/NAD(P)-binding domain"/>
    <property type="match status" value="2"/>
</dbReference>
<organism evidence="8 9">
    <name type="scientific">Roseomonas acroporae</name>
    <dbReference type="NCBI Taxonomy" id="2937791"/>
    <lineage>
        <taxon>Bacteria</taxon>
        <taxon>Pseudomonadati</taxon>
        <taxon>Pseudomonadota</taxon>
        <taxon>Alphaproteobacteria</taxon>
        <taxon>Acetobacterales</taxon>
        <taxon>Roseomonadaceae</taxon>
        <taxon>Roseomonas</taxon>
    </lineage>
</organism>
<dbReference type="EMBL" id="JALPRX010000007">
    <property type="protein sequence ID" value="MCK8783151.1"/>
    <property type="molecule type" value="Genomic_DNA"/>
</dbReference>
<dbReference type="InterPro" id="IPR016156">
    <property type="entry name" value="FAD/NAD-linked_Rdtase_dimer_sf"/>
</dbReference>
<dbReference type="GO" id="GO:0016651">
    <property type="term" value="F:oxidoreductase activity, acting on NAD(P)H"/>
    <property type="evidence" value="ECO:0007669"/>
    <property type="project" value="TreeGrafter"/>
</dbReference>
<evidence type="ECO:0000313" key="9">
    <source>
        <dbReference type="Proteomes" id="UP001139516"/>
    </source>
</evidence>
<dbReference type="RefSeq" id="WP_248665278.1">
    <property type="nucleotide sequence ID" value="NZ_JALPRX010000007.1"/>
</dbReference>
<keyword evidence="4" id="KW-0560">Oxidoreductase</keyword>
<evidence type="ECO:0000256" key="1">
    <source>
        <dbReference type="ARBA" id="ARBA00001974"/>
    </source>
</evidence>
<dbReference type="PANTHER" id="PTHR43557:SF2">
    <property type="entry name" value="RIESKE DOMAIN-CONTAINING PROTEIN-RELATED"/>
    <property type="match status" value="1"/>
</dbReference>
<feature type="compositionally biased region" description="Basic and acidic residues" evidence="5">
    <location>
        <begin position="1"/>
        <end position="11"/>
    </location>
</feature>
<feature type="region of interest" description="Disordered" evidence="5">
    <location>
        <begin position="1"/>
        <end position="22"/>
    </location>
</feature>
<evidence type="ECO:0000256" key="5">
    <source>
        <dbReference type="SAM" id="MobiDB-lite"/>
    </source>
</evidence>
<evidence type="ECO:0000259" key="7">
    <source>
        <dbReference type="Pfam" id="PF14759"/>
    </source>
</evidence>
<evidence type="ECO:0000256" key="3">
    <source>
        <dbReference type="ARBA" id="ARBA00022827"/>
    </source>
</evidence>
<comment type="cofactor">
    <cofactor evidence="1">
        <name>FAD</name>
        <dbReference type="ChEBI" id="CHEBI:57692"/>
    </cofactor>
</comment>
<comment type="caution">
    <text evidence="8">The sequence shown here is derived from an EMBL/GenBank/DDBJ whole genome shotgun (WGS) entry which is preliminary data.</text>
</comment>
<reference evidence="8" key="1">
    <citation type="submission" date="2022-04" db="EMBL/GenBank/DDBJ databases">
        <title>Roseomonas acroporae sp. nov., isolated from coral Acropora digitifera.</title>
        <authorList>
            <person name="Sun H."/>
        </authorList>
    </citation>
    <scope>NUCLEOTIDE SEQUENCE</scope>
    <source>
        <strain evidence="8">NAR14</strain>
    </source>
</reference>
<protein>
    <submittedName>
        <fullName evidence="8">FAD-dependent oxidoreductase</fullName>
    </submittedName>
</protein>
<dbReference type="SUPFAM" id="SSF51905">
    <property type="entry name" value="FAD/NAD(P)-binding domain"/>
    <property type="match status" value="1"/>
</dbReference>
<dbReference type="InterPro" id="IPR036188">
    <property type="entry name" value="FAD/NAD-bd_sf"/>
</dbReference>
<evidence type="ECO:0000313" key="8">
    <source>
        <dbReference type="EMBL" id="MCK8783151.1"/>
    </source>
</evidence>
<evidence type="ECO:0000256" key="2">
    <source>
        <dbReference type="ARBA" id="ARBA00022630"/>
    </source>
</evidence>
<dbReference type="InterPro" id="IPR028202">
    <property type="entry name" value="Reductase_C"/>
</dbReference>
<accession>A0A9X1YAY2</accession>
<dbReference type="PANTHER" id="PTHR43557">
    <property type="entry name" value="APOPTOSIS-INDUCING FACTOR 1"/>
    <property type="match status" value="1"/>
</dbReference>
<dbReference type="GO" id="GO:0005737">
    <property type="term" value="C:cytoplasm"/>
    <property type="evidence" value="ECO:0007669"/>
    <property type="project" value="TreeGrafter"/>
</dbReference>
<dbReference type="PRINTS" id="PR00368">
    <property type="entry name" value="FADPNR"/>
</dbReference>
<gene>
    <name evidence="8" type="ORF">M0638_02000</name>
</gene>
<dbReference type="InterPro" id="IPR023753">
    <property type="entry name" value="FAD/NAD-binding_dom"/>
</dbReference>
<evidence type="ECO:0000256" key="4">
    <source>
        <dbReference type="ARBA" id="ARBA00023002"/>
    </source>
</evidence>
<evidence type="ECO:0000259" key="6">
    <source>
        <dbReference type="Pfam" id="PF07992"/>
    </source>
</evidence>
<dbReference type="Gene3D" id="3.30.390.30">
    <property type="match status" value="1"/>
</dbReference>
<dbReference type="Proteomes" id="UP001139516">
    <property type="component" value="Unassembled WGS sequence"/>
</dbReference>
<name>A0A9X1YAY2_9PROT</name>
<dbReference type="PRINTS" id="PR00411">
    <property type="entry name" value="PNDRDTASEI"/>
</dbReference>
<proteinExistence type="predicted"/>
<dbReference type="InterPro" id="IPR050446">
    <property type="entry name" value="FAD-oxidoreductase/Apoptosis"/>
</dbReference>
<feature type="domain" description="FAD/NAD(P)-binding" evidence="6">
    <location>
        <begin position="26"/>
        <end position="329"/>
    </location>
</feature>
<keyword evidence="2" id="KW-0285">Flavoprotein</keyword>